<gene>
    <name evidence="1" type="primary">lptC</name>
    <name evidence="1" type="ORF">EAX61_09195</name>
</gene>
<accession>A0A3M0G2N6</accession>
<dbReference type="AlphaFoldDB" id="A0A3M0G2N6"/>
<dbReference type="OrthoDB" id="1427074at2"/>
<evidence type="ECO:0000313" key="1">
    <source>
        <dbReference type="EMBL" id="RMB59220.1"/>
    </source>
</evidence>
<dbReference type="InterPro" id="IPR026265">
    <property type="entry name" value="LptC"/>
</dbReference>
<dbReference type="GO" id="GO:0005886">
    <property type="term" value="C:plasma membrane"/>
    <property type="evidence" value="ECO:0007669"/>
    <property type="project" value="InterPro"/>
</dbReference>
<reference evidence="1 2" key="1">
    <citation type="submission" date="2018-10" db="EMBL/GenBank/DDBJ databases">
        <title>Dokdonia luteus sp. nov., isolated from sea water.</title>
        <authorList>
            <person name="Zhou L.Y."/>
            <person name="Du Z.J."/>
        </authorList>
    </citation>
    <scope>NUCLEOTIDE SEQUENCE [LARGE SCALE GENOMIC DNA]</scope>
    <source>
        <strain evidence="1 2">SH27</strain>
    </source>
</reference>
<dbReference type="GO" id="GO:0015221">
    <property type="term" value="F:lipopolysaccharide transmembrane transporter activity"/>
    <property type="evidence" value="ECO:0007669"/>
    <property type="project" value="InterPro"/>
</dbReference>
<dbReference type="EMBL" id="REFV01000007">
    <property type="protein sequence ID" value="RMB59220.1"/>
    <property type="molecule type" value="Genomic_DNA"/>
</dbReference>
<evidence type="ECO:0000313" key="2">
    <source>
        <dbReference type="Proteomes" id="UP000281985"/>
    </source>
</evidence>
<dbReference type="InterPro" id="IPR010664">
    <property type="entry name" value="LipoPS_assembly_LptC-rel"/>
</dbReference>
<comment type="caution">
    <text evidence="1">The sequence shown here is derived from an EMBL/GenBank/DDBJ whole genome shotgun (WGS) entry which is preliminary data.</text>
</comment>
<name>A0A3M0G2N6_9FLAO</name>
<dbReference type="Proteomes" id="UP000281985">
    <property type="component" value="Unassembled WGS sequence"/>
</dbReference>
<dbReference type="NCBIfam" id="TIGR04409">
    <property type="entry name" value="LptC_YrbK"/>
    <property type="match status" value="1"/>
</dbReference>
<proteinExistence type="predicted"/>
<keyword evidence="2" id="KW-1185">Reference proteome</keyword>
<dbReference type="RefSeq" id="WP_121917388.1">
    <property type="nucleotide sequence ID" value="NZ_REFV01000007.1"/>
</dbReference>
<sequence length="194" mass="21776">MVNKNKNIIQNLVTAIAVTLFFIGCAGKGDDVKRLSIKMEGPASVGTGINGKYIDSGKVAAHFKTPLRIDFSNEDFPYEEFPEGIDLIFYEQDGKESHITSDYAKRFTSTGLVDLRKNVKLVTSDSATLMAEQLYWDQTGNWVFTDKPYTLITKDGSRNKGDLFDSNEDFTNFVSLNNIGKQYLKEETTNDTIQ</sequence>
<protein>
    <submittedName>
        <fullName evidence="1">LPS export ABC transporter periplasmic protein LptC</fullName>
    </submittedName>
</protein>
<organism evidence="1 2">
    <name type="scientific">Dokdonia sinensis</name>
    <dbReference type="NCBI Taxonomy" id="2479847"/>
    <lineage>
        <taxon>Bacteria</taxon>
        <taxon>Pseudomonadati</taxon>
        <taxon>Bacteroidota</taxon>
        <taxon>Flavobacteriia</taxon>
        <taxon>Flavobacteriales</taxon>
        <taxon>Flavobacteriaceae</taxon>
        <taxon>Dokdonia</taxon>
    </lineage>
</organism>
<dbReference type="Pfam" id="PF06835">
    <property type="entry name" value="LptC"/>
    <property type="match status" value="1"/>
</dbReference>
<dbReference type="PROSITE" id="PS51257">
    <property type="entry name" value="PROKAR_LIPOPROTEIN"/>
    <property type="match status" value="1"/>
</dbReference>